<name>A0AAD9MLK3_PROWI</name>
<organism evidence="1 2">
    <name type="scientific">Prototheca wickerhamii</name>
    <dbReference type="NCBI Taxonomy" id="3111"/>
    <lineage>
        <taxon>Eukaryota</taxon>
        <taxon>Viridiplantae</taxon>
        <taxon>Chlorophyta</taxon>
        <taxon>core chlorophytes</taxon>
        <taxon>Trebouxiophyceae</taxon>
        <taxon>Chlorellales</taxon>
        <taxon>Chlorellaceae</taxon>
        <taxon>Prototheca</taxon>
    </lineage>
</organism>
<gene>
    <name evidence="1" type="ORF">QBZ16_001664</name>
</gene>
<dbReference type="EMBL" id="JASFZW010000014">
    <property type="protein sequence ID" value="KAK2075556.1"/>
    <property type="molecule type" value="Genomic_DNA"/>
</dbReference>
<reference evidence="1" key="1">
    <citation type="submission" date="2021-01" db="EMBL/GenBank/DDBJ databases">
        <authorList>
            <person name="Eckstrom K.M.E."/>
        </authorList>
    </citation>
    <scope>NUCLEOTIDE SEQUENCE</scope>
    <source>
        <strain evidence="1">UVCC 0001</strain>
    </source>
</reference>
<keyword evidence="2" id="KW-1185">Reference proteome</keyword>
<accession>A0AAD9MLK3</accession>
<sequence>MWGKVEGTRPDECSSGLFSGNEWDHDEIECHFCDAQLKCEHEGGTIRSEKIDCEYDPGVLDREVDFECPITNGKADCDWNDVLGKLPGECGGWVCLGRRCGVIGCTGL</sequence>
<evidence type="ECO:0000313" key="2">
    <source>
        <dbReference type="Proteomes" id="UP001255856"/>
    </source>
</evidence>
<protein>
    <submittedName>
        <fullName evidence="1">Uncharacterized protein</fullName>
    </submittedName>
</protein>
<evidence type="ECO:0000313" key="1">
    <source>
        <dbReference type="EMBL" id="KAK2075556.1"/>
    </source>
</evidence>
<proteinExistence type="predicted"/>
<dbReference type="Proteomes" id="UP001255856">
    <property type="component" value="Unassembled WGS sequence"/>
</dbReference>
<dbReference type="AlphaFoldDB" id="A0AAD9MLK3"/>
<comment type="caution">
    <text evidence="1">The sequence shown here is derived from an EMBL/GenBank/DDBJ whole genome shotgun (WGS) entry which is preliminary data.</text>
</comment>